<dbReference type="Proteomes" id="UP000015106">
    <property type="component" value="Chromosome 3"/>
</dbReference>
<evidence type="ECO:0000313" key="3">
    <source>
        <dbReference type="Proteomes" id="UP000015106"/>
    </source>
</evidence>
<dbReference type="PANTHER" id="PTHR35046:SF26">
    <property type="entry name" value="RNA-DIRECTED DNA POLYMERASE"/>
    <property type="match status" value="1"/>
</dbReference>
<evidence type="ECO:0000313" key="2">
    <source>
        <dbReference type="EnsemblPlants" id="TuG1812G0300002191.01.T01"/>
    </source>
</evidence>
<reference evidence="2" key="3">
    <citation type="submission" date="2022-06" db="UniProtKB">
        <authorList>
            <consortium name="EnsemblPlants"/>
        </authorList>
    </citation>
    <scope>IDENTIFICATION</scope>
</reference>
<feature type="domain" description="Tf2-1-like SH3-like" evidence="1">
    <location>
        <begin position="6"/>
        <end position="69"/>
    </location>
</feature>
<proteinExistence type="predicted"/>
<dbReference type="PANTHER" id="PTHR35046">
    <property type="entry name" value="ZINC KNUCKLE (CCHC-TYPE) FAMILY PROTEIN"/>
    <property type="match status" value="1"/>
</dbReference>
<dbReference type="Gramene" id="TuG1812G0300002191.01.T01">
    <property type="protein sequence ID" value="TuG1812G0300002191.01.T01"/>
    <property type="gene ID" value="TuG1812G0300002191.01"/>
</dbReference>
<reference evidence="3" key="1">
    <citation type="journal article" date="2013" name="Nature">
        <title>Draft genome of the wheat A-genome progenitor Triticum urartu.</title>
        <authorList>
            <person name="Ling H.Q."/>
            <person name="Zhao S."/>
            <person name="Liu D."/>
            <person name="Wang J."/>
            <person name="Sun H."/>
            <person name="Zhang C."/>
            <person name="Fan H."/>
            <person name="Li D."/>
            <person name="Dong L."/>
            <person name="Tao Y."/>
            <person name="Gao C."/>
            <person name="Wu H."/>
            <person name="Li Y."/>
            <person name="Cui Y."/>
            <person name="Guo X."/>
            <person name="Zheng S."/>
            <person name="Wang B."/>
            <person name="Yu K."/>
            <person name="Liang Q."/>
            <person name="Yang W."/>
            <person name="Lou X."/>
            <person name="Chen J."/>
            <person name="Feng M."/>
            <person name="Jian J."/>
            <person name="Zhang X."/>
            <person name="Luo G."/>
            <person name="Jiang Y."/>
            <person name="Liu J."/>
            <person name="Wang Z."/>
            <person name="Sha Y."/>
            <person name="Zhang B."/>
            <person name="Wu H."/>
            <person name="Tang D."/>
            <person name="Shen Q."/>
            <person name="Xue P."/>
            <person name="Zou S."/>
            <person name="Wang X."/>
            <person name="Liu X."/>
            <person name="Wang F."/>
            <person name="Yang Y."/>
            <person name="An X."/>
            <person name="Dong Z."/>
            <person name="Zhang K."/>
            <person name="Zhang X."/>
            <person name="Luo M.C."/>
            <person name="Dvorak J."/>
            <person name="Tong Y."/>
            <person name="Wang J."/>
            <person name="Yang H."/>
            <person name="Li Z."/>
            <person name="Wang D."/>
            <person name="Zhang A."/>
            <person name="Wang J."/>
        </authorList>
    </citation>
    <scope>NUCLEOTIDE SEQUENCE</scope>
    <source>
        <strain evidence="3">cv. G1812</strain>
    </source>
</reference>
<name>A0A8R7PSH6_TRIUA</name>
<evidence type="ECO:0000259" key="1">
    <source>
        <dbReference type="Pfam" id="PF24626"/>
    </source>
</evidence>
<dbReference type="AlphaFoldDB" id="A0A8R7PSH6"/>
<reference evidence="2" key="2">
    <citation type="submission" date="2018-03" db="EMBL/GenBank/DDBJ databases">
        <title>The Triticum urartu genome reveals the dynamic nature of wheat genome evolution.</title>
        <authorList>
            <person name="Ling H."/>
            <person name="Ma B."/>
            <person name="Shi X."/>
            <person name="Liu H."/>
            <person name="Dong L."/>
            <person name="Sun H."/>
            <person name="Cao Y."/>
            <person name="Gao Q."/>
            <person name="Zheng S."/>
            <person name="Li Y."/>
            <person name="Yu Y."/>
            <person name="Du H."/>
            <person name="Qi M."/>
            <person name="Li Y."/>
            <person name="Yu H."/>
            <person name="Cui Y."/>
            <person name="Wang N."/>
            <person name="Chen C."/>
            <person name="Wu H."/>
            <person name="Zhao Y."/>
            <person name="Zhang J."/>
            <person name="Li Y."/>
            <person name="Zhou W."/>
            <person name="Zhang B."/>
            <person name="Hu W."/>
            <person name="Eijk M."/>
            <person name="Tang J."/>
            <person name="Witsenboer H."/>
            <person name="Zhao S."/>
            <person name="Li Z."/>
            <person name="Zhang A."/>
            <person name="Wang D."/>
            <person name="Liang C."/>
        </authorList>
    </citation>
    <scope>NUCLEOTIDE SEQUENCE [LARGE SCALE GENOMIC DNA]</scope>
    <source>
        <strain evidence="2">cv. G1812</strain>
    </source>
</reference>
<protein>
    <recommendedName>
        <fullName evidence="1">Tf2-1-like SH3-like domain-containing protein</fullName>
    </recommendedName>
</protein>
<dbReference type="InterPro" id="IPR056924">
    <property type="entry name" value="SH3_Tf2-1"/>
</dbReference>
<keyword evidence="3" id="KW-1185">Reference proteome</keyword>
<sequence length="77" mass="9194">MIFNIGDLAWLHLRKERFPNERKSKLLPRADGPFKVLARYNNKAYKIDLPRDKYNVSDIFNVKDLSPYHGDEEFDPR</sequence>
<accession>A0A8R7PSH6</accession>
<dbReference type="EnsemblPlants" id="TuG1812G0300002191.01.T01">
    <property type="protein sequence ID" value="TuG1812G0300002191.01.T01"/>
    <property type="gene ID" value="TuG1812G0300002191.01"/>
</dbReference>
<organism evidence="2 3">
    <name type="scientific">Triticum urartu</name>
    <name type="common">Red wild einkorn</name>
    <name type="synonym">Crithodium urartu</name>
    <dbReference type="NCBI Taxonomy" id="4572"/>
    <lineage>
        <taxon>Eukaryota</taxon>
        <taxon>Viridiplantae</taxon>
        <taxon>Streptophyta</taxon>
        <taxon>Embryophyta</taxon>
        <taxon>Tracheophyta</taxon>
        <taxon>Spermatophyta</taxon>
        <taxon>Magnoliopsida</taxon>
        <taxon>Liliopsida</taxon>
        <taxon>Poales</taxon>
        <taxon>Poaceae</taxon>
        <taxon>BOP clade</taxon>
        <taxon>Pooideae</taxon>
        <taxon>Triticodae</taxon>
        <taxon>Triticeae</taxon>
        <taxon>Triticinae</taxon>
        <taxon>Triticum</taxon>
    </lineage>
</organism>
<dbReference type="Pfam" id="PF24626">
    <property type="entry name" value="SH3_Tf2-1"/>
    <property type="match status" value="1"/>
</dbReference>